<evidence type="ECO:0000313" key="5">
    <source>
        <dbReference type="Proteomes" id="UP001314263"/>
    </source>
</evidence>
<evidence type="ECO:0000259" key="3">
    <source>
        <dbReference type="Pfam" id="PF04542"/>
    </source>
</evidence>
<dbReference type="InterPro" id="IPR013324">
    <property type="entry name" value="RNA_pol_sigma_r3/r4-like"/>
</dbReference>
<dbReference type="InterPro" id="IPR007624">
    <property type="entry name" value="RNA_pol_sigma70_r3"/>
</dbReference>
<reference evidence="4 5" key="1">
    <citation type="submission" date="2023-10" db="EMBL/GenBank/DDBJ databases">
        <authorList>
            <person name="Maclean D."/>
            <person name="Macfadyen A."/>
        </authorList>
    </citation>
    <scope>NUCLEOTIDE SEQUENCE [LARGE SCALE GENOMIC DNA]</scope>
</reference>
<dbReference type="EMBL" id="CAUYUE010000014">
    <property type="protein sequence ID" value="CAK0786289.1"/>
    <property type="molecule type" value="Genomic_DNA"/>
</dbReference>
<evidence type="ECO:0000313" key="4">
    <source>
        <dbReference type="EMBL" id="CAK0786289.1"/>
    </source>
</evidence>
<dbReference type="Proteomes" id="UP001314263">
    <property type="component" value="Unassembled WGS sequence"/>
</dbReference>
<dbReference type="AlphaFoldDB" id="A0AAV1IK16"/>
<keyword evidence="5" id="KW-1185">Reference proteome</keyword>
<dbReference type="GO" id="GO:0003700">
    <property type="term" value="F:DNA-binding transcription factor activity"/>
    <property type="evidence" value="ECO:0007669"/>
    <property type="project" value="InterPro"/>
</dbReference>
<dbReference type="SUPFAM" id="SSF88659">
    <property type="entry name" value="Sigma3 and sigma4 domains of RNA polymerase sigma factors"/>
    <property type="match status" value="2"/>
</dbReference>
<dbReference type="Pfam" id="PF04539">
    <property type="entry name" value="Sigma70_r3"/>
    <property type="match status" value="1"/>
</dbReference>
<dbReference type="InterPro" id="IPR050239">
    <property type="entry name" value="Sigma-70_RNA_pol_init_factors"/>
</dbReference>
<proteinExistence type="inferred from homology"/>
<name>A0AAV1IK16_9CHLO</name>
<dbReference type="InterPro" id="IPR036388">
    <property type="entry name" value="WH-like_DNA-bd_sf"/>
</dbReference>
<feature type="domain" description="RNA polymerase sigma-70 region 2" evidence="3">
    <location>
        <begin position="246"/>
        <end position="309"/>
    </location>
</feature>
<organism evidence="4 5">
    <name type="scientific">Coccomyxa viridis</name>
    <dbReference type="NCBI Taxonomy" id="1274662"/>
    <lineage>
        <taxon>Eukaryota</taxon>
        <taxon>Viridiplantae</taxon>
        <taxon>Chlorophyta</taxon>
        <taxon>core chlorophytes</taxon>
        <taxon>Trebouxiophyceae</taxon>
        <taxon>Trebouxiophyceae incertae sedis</taxon>
        <taxon>Coccomyxaceae</taxon>
        <taxon>Coccomyxa</taxon>
    </lineage>
</organism>
<dbReference type="Pfam" id="PF04542">
    <property type="entry name" value="Sigma70_r2"/>
    <property type="match status" value="1"/>
</dbReference>
<dbReference type="InterPro" id="IPR014284">
    <property type="entry name" value="RNA_pol_sigma-70_dom"/>
</dbReference>
<dbReference type="GO" id="GO:0006352">
    <property type="term" value="P:DNA-templated transcription initiation"/>
    <property type="evidence" value="ECO:0007669"/>
    <property type="project" value="InterPro"/>
</dbReference>
<dbReference type="PANTHER" id="PTHR30603:SF47">
    <property type="entry name" value="RNA POLYMERASE SIGMA FACTOR SIGD, CHLOROPLASTIC"/>
    <property type="match status" value="1"/>
</dbReference>
<sequence length="496" mass="54340">MSLQRELAAREREACAQVLLLQSAQQAPEEGWRSEPAQAISMAVMTTDAAQDAPAASWALAAQPVHHAEPVQGRELSSSIQRRRSMRRLRWQQAATAAAVAGAIAGVEPSAVLEAAKARLSEERALSASSDAFRGAGERLRQWTPLSGSFQQADHALQRQPRVFRAPEQALQSSRRQRSTLLRKEEEVRLALAVSRSRELQKELDAVETSGGRGLSLPEAAQLPGWPSAREIGSILEQGRAARATLYERNLGLAHKGAYSYYTHSDRSVPYPDLVQASCWGLMEAVERFDPTKGTKFGTYAVHWIRCKCSEVAAAERDVIYVPYEAAQRRAEVANAQSALKTALDREPTAAEIGEALGLSVRQVERSLSLRGMSSVFMSAAPPGNLARKGKAAEETWDSLLVSEDEPLEQDIRRRDLAQQLDALLMGLPERQRIAVRLSYGLDGSPPLRQIDIANMLGVSHQAVHGFIKAARKRLHAEHKTALEEAFLDPAPYGTA</sequence>
<evidence type="ECO:0000256" key="1">
    <source>
        <dbReference type="ARBA" id="ARBA00007788"/>
    </source>
</evidence>
<dbReference type="SUPFAM" id="SSF88946">
    <property type="entry name" value="Sigma2 domain of RNA polymerase sigma factors"/>
    <property type="match status" value="1"/>
</dbReference>
<dbReference type="Gene3D" id="1.10.10.10">
    <property type="entry name" value="Winged helix-like DNA-binding domain superfamily/Winged helix DNA-binding domain"/>
    <property type="match status" value="2"/>
</dbReference>
<feature type="domain" description="RNA polymerase sigma-70 region 3" evidence="2">
    <location>
        <begin position="331"/>
        <end position="370"/>
    </location>
</feature>
<comment type="caution">
    <text evidence="4">The sequence shown here is derived from an EMBL/GenBank/DDBJ whole genome shotgun (WGS) entry which is preliminary data.</text>
</comment>
<dbReference type="InterPro" id="IPR007627">
    <property type="entry name" value="RNA_pol_sigma70_r2"/>
</dbReference>
<gene>
    <name evidence="4" type="ORF">CVIRNUC_009502</name>
</gene>
<evidence type="ECO:0008006" key="6">
    <source>
        <dbReference type="Google" id="ProtNLM"/>
    </source>
</evidence>
<dbReference type="PANTHER" id="PTHR30603">
    <property type="entry name" value="RNA POLYMERASE SIGMA FACTOR RPO"/>
    <property type="match status" value="1"/>
</dbReference>
<dbReference type="Gene3D" id="1.20.120.1810">
    <property type="match status" value="1"/>
</dbReference>
<dbReference type="InterPro" id="IPR013325">
    <property type="entry name" value="RNA_pol_sigma_r2"/>
</dbReference>
<protein>
    <recommendedName>
        <fullName evidence="6">Sigma-70 family RNA polymerase sigma factor</fullName>
    </recommendedName>
</protein>
<dbReference type="NCBIfam" id="TIGR02937">
    <property type="entry name" value="sigma70-ECF"/>
    <property type="match status" value="1"/>
</dbReference>
<evidence type="ECO:0000259" key="2">
    <source>
        <dbReference type="Pfam" id="PF04539"/>
    </source>
</evidence>
<accession>A0AAV1IK16</accession>
<comment type="similarity">
    <text evidence="1">Belongs to the sigma-70 factor family.</text>
</comment>